<dbReference type="OrthoDB" id="35840at10239"/>
<evidence type="ECO:0000313" key="2">
    <source>
        <dbReference type="Proteomes" id="UP000019737"/>
    </source>
</evidence>
<reference evidence="1 2" key="1">
    <citation type="submission" date="2014-01" db="EMBL/GenBank/DDBJ databases">
        <authorList>
            <person name="Schneider V.M."/>
            <person name="Bowman C.A."/>
            <person name="Russell D.A."/>
            <person name="Pope W.H."/>
            <person name="Jacobs-Sera D."/>
            <person name="Hendrix R.W."/>
            <person name="Hatfull G.F."/>
        </authorList>
    </citation>
    <scope>NUCLEOTIDE SEQUENCE [LARGE SCALE GENOMIC DNA]</scope>
</reference>
<name>X2KSS1_9CAUD</name>
<accession>X2KSS1</accession>
<protein>
    <submittedName>
        <fullName evidence="1">Uncharacterized protein</fullName>
    </submittedName>
</protein>
<dbReference type="RefSeq" id="YP_009035980.1">
    <property type="nucleotide sequence ID" value="NC_024209.1"/>
</dbReference>
<evidence type="ECO:0000313" key="1">
    <source>
        <dbReference type="EMBL" id="AHN84096.1"/>
    </source>
</evidence>
<dbReference type="GeneID" id="19527265"/>
<keyword evidence="2" id="KW-1185">Reference proteome</keyword>
<dbReference type="Proteomes" id="UP000019737">
    <property type="component" value="Segment"/>
</dbReference>
<sequence length="85" mass="9586">MMPARINPHIPKGEKRTTVVTPKPQDAFTFGRVCPDCDGGLQFKWDRMKFRPKRNVWICPACFDIEKEGLPPINTVGPEDDDAGT</sequence>
<dbReference type="EMBL" id="KJ194582">
    <property type="protein sequence ID" value="AHN84096.1"/>
    <property type="molecule type" value="Genomic_DNA"/>
</dbReference>
<dbReference type="KEGG" id="vg:19527265"/>
<gene>
    <name evidence="1" type="primary">85</name>
    <name evidence="1" type="ORF">PBI_HAWKEYE_85</name>
</gene>
<organism evidence="1 2">
    <name type="scientific">Mycobacterium phage Hawkeye</name>
    <dbReference type="NCBI Taxonomy" id="1458711"/>
    <lineage>
        <taxon>Viruses</taxon>
        <taxon>Duplodnaviria</taxon>
        <taxon>Heunggongvirae</taxon>
        <taxon>Uroviricota</taxon>
        <taxon>Caudoviricetes</taxon>
        <taxon>Dclasvirinae</taxon>
        <taxon>Hawkeyevirus</taxon>
        <taxon>Hawkeyevirus hawkeye</taxon>
    </lineage>
</organism>
<proteinExistence type="predicted"/>